<dbReference type="PANTHER" id="PTHR43547">
    <property type="entry name" value="TWO-COMPONENT HISTIDINE KINASE"/>
    <property type="match status" value="1"/>
</dbReference>
<dbReference type="KEGG" id="pmet:G4Y79_19125"/>
<protein>
    <submittedName>
        <fullName evidence="4">Response regulator</fullName>
    </submittedName>
</protein>
<dbReference type="GO" id="GO:0000155">
    <property type="term" value="F:phosphorelay sensor kinase activity"/>
    <property type="evidence" value="ECO:0007669"/>
    <property type="project" value="TreeGrafter"/>
</dbReference>
<accession>A0A7S8E7J5</accession>
<keyword evidence="5" id="KW-1185">Reference proteome</keyword>
<evidence type="ECO:0000256" key="2">
    <source>
        <dbReference type="PROSITE-ProRule" id="PRU00169"/>
    </source>
</evidence>
<keyword evidence="1 2" id="KW-0597">Phosphoprotein</keyword>
<reference evidence="4 5" key="1">
    <citation type="submission" date="2020-02" db="EMBL/GenBank/DDBJ databases">
        <authorList>
            <person name="Zheng R.K."/>
            <person name="Sun C.M."/>
        </authorList>
    </citation>
    <scope>NUCLEOTIDE SEQUENCE [LARGE SCALE GENOMIC DNA]</scope>
    <source>
        <strain evidence="5">rifampicinis</strain>
    </source>
</reference>
<dbReference type="PROSITE" id="PS50110">
    <property type="entry name" value="RESPONSE_REGULATORY"/>
    <property type="match status" value="1"/>
</dbReference>
<organism evidence="4 5">
    <name type="scientific">Phototrophicus methaneseepsis</name>
    <dbReference type="NCBI Taxonomy" id="2710758"/>
    <lineage>
        <taxon>Bacteria</taxon>
        <taxon>Bacillati</taxon>
        <taxon>Chloroflexota</taxon>
        <taxon>Candidatus Thermofontia</taxon>
        <taxon>Phototrophicales</taxon>
        <taxon>Phototrophicaceae</taxon>
        <taxon>Phototrophicus</taxon>
    </lineage>
</organism>
<dbReference type="RefSeq" id="WP_195169853.1">
    <property type="nucleotide sequence ID" value="NZ_CP062983.1"/>
</dbReference>
<dbReference type="InterPro" id="IPR001789">
    <property type="entry name" value="Sig_transdc_resp-reg_receiver"/>
</dbReference>
<dbReference type="PANTHER" id="PTHR43547:SF2">
    <property type="entry name" value="HYBRID SIGNAL TRANSDUCTION HISTIDINE KINASE C"/>
    <property type="match status" value="1"/>
</dbReference>
<dbReference type="Pfam" id="PF00072">
    <property type="entry name" value="Response_reg"/>
    <property type="match status" value="1"/>
</dbReference>
<evidence type="ECO:0000313" key="4">
    <source>
        <dbReference type="EMBL" id="QPC81782.1"/>
    </source>
</evidence>
<gene>
    <name evidence="4" type="ORF">G4Y79_19125</name>
</gene>
<evidence type="ECO:0000313" key="5">
    <source>
        <dbReference type="Proteomes" id="UP000594468"/>
    </source>
</evidence>
<dbReference type="Gene3D" id="3.40.50.2300">
    <property type="match status" value="1"/>
</dbReference>
<dbReference type="AlphaFoldDB" id="A0A7S8E7J5"/>
<dbReference type="EMBL" id="CP062983">
    <property type="protein sequence ID" value="QPC81782.1"/>
    <property type="molecule type" value="Genomic_DNA"/>
</dbReference>
<feature type="domain" description="Response regulatory" evidence="3">
    <location>
        <begin position="26"/>
        <end position="142"/>
    </location>
</feature>
<evidence type="ECO:0000256" key="1">
    <source>
        <dbReference type="ARBA" id="ARBA00022553"/>
    </source>
</evidence>
<proteinExistence type="predicted"/>
<feature type="modified residue" description="4-aspartylphosphate" evidence="2">
    <location>
        <position position="75"/>
    </location>
</feature>
<dbReference type="SMART" id="SM00448">
    <property type="entry name" value="REC"/>
    <property type="match status" value="1"/>
</dbReference>
<name>A0A7S8E7J5_9CHLR</name>
<dbReference type="InterPro" id="IPR011006">
    <property type="entry name" value="CheY-like_superfamily"/>
</dbReference>
<evidence type="ECO:0000259" key="3">
    <source>
        <dbReference type="PROSITE" id="PS50110"/>
    </source>
</evidence>
<dbReference type="Proteomes" id="UP000594468">
    <property type="component" value="Chromosome"/>
</dbReference>
<dbReference type="SUPFAM" id="SSF52172">
    <property type="entry name" value="CheY-like"/>
    <property type="match status" value="1"/>
</dbReference>
<sequence length="147" mass="15859">MNPISEAHTIDATRDFGSHGGMMKKNVLVVDDEIGALTLIGIMLERGGFNVLKAKDAKAALATLDQTIPDLIILDVMMPGMDGIELCGVIRDREETREVPVLILSARGDAESVMRGMEAGANDYLPKPILHHDLVAKVRSILSQVNA</sequence>